<dbReference type="AlphaFoldDB" id="A0A328C6P8"/>
<proteinExistence type="predicted"/>
<dbReference type="InterPro" id="IPR030822">
    <property type="entry name" value="MXAN_4361/MXAN_4362"/>
</dbReference>
<name>A0A328C6P8_9DELT</name>
<protein>
    <submittedName>
        <fullName evidence="1">TIGR04563 family protein</fullName>
    </submittedName>
</protein>
<dbReference type="RefSeq" id="WP_111728873.1">
    <property type="nucleotide sequence ID" value="NZ_QHKO01000002.1"/>
</dbReference>
<dbReference type="OrthoDB" id="5518149at2"/>
<comment type="caution">
    <text evidence="1">The sequence shown here is derived from an EMBL/GenBank/DDBJ whole genome shotgun (WGS) entry which is preliminary data.</text>
</comment>
<sequence>MASDKRKQSLYFPEDYLDEIREESLRQDRSMSWVVQKAWEIARDTIKQFPAANDFLQGEEDEQD</sequence>
<evidence type="ECO:0000313" key="1">
    <source>
        <dbReference type="EMBL" id="RAL23615.1"/>
    </source>
</evidence>
<keyword evidence="2" id="KW-1185">Reference proteome</keyword>
<gene>
    <name evidence="1" type="ORF">DL240_05500</name>
</gene>
<dbReference type="EMBL" id="QHKO01000002">
    <property type="protein sequence ID" value="RAL23615.1"/>
    <property type="molecule type" value="Genomic_DNA"/>
</dbReference>
<accession>A0A328C6P8</accession>
<dbReference type="Proteomes" id="UP000249169">
    <property type="component" value="Unassembled WGS sequence"/>
</dbReference>
<reference evidence="1 2" key="1">
    <citation type="submission" date="2018-05" db="EMBL/GenBank/DDBJ databases">
        <title>Lujinxingia marina gen. nov. sp. nov., a new facultative anaerobic member of the class Deltaproteobacteria, and proposal of Lujinxingaceae fam. nov.</title>
        <authorList>
            <person name="Li C.-M."/>
        </authorList>
    </citation>
    <scope>NUCLEOTIDE SEQUENCE [LARGE SCALE GENOMIC DNA]</scope>
    <source>
        <strain evidence="1 2">B210</strain>
    </source>
</reference>
<evidence type="ECO:0000313" key="2">
    <source>
        <dbReference type="Proteomes" id="UP000249169"/>
    </source>
</evidence>
<dbReference type="NCBIfam" id="TIGR04563">
    <property type="entry name" value="TIGR04563 family protein"/>
    <property type="match status" value="1"/>
</dbReference>
<organism evidence="1 2">
    <name type="scientific">Lujinxingia litoralis</name>
    <dbReference type="NCBI Taxonomy" id="2211119"/>
    <lineage>
        <taxon>Bacteria</taxon>
        <taxon>Deltaproteobacteria</taxon>
        <taxon>Bradymonadales</taxon>
        <taxon>Lujinxingiaceae</taxon>
        <taxon>Lujinxingia</taxon>
    </lineage>
</organism>